<dbReference type="InterPro" id="IPR038772">
    <property type="entry name" value="Sph/SMPD2-like"/>
</dbReference>
<keyword evidence="3" id="KW-1185">Reference proteome</keyword>
<dbReference type="Gene3D" id="3.60.10.10">
    <property type="entry name" value="Endonuclease/exonuclease/phosphatase"/>
    <property type="match status" value="1"/>
</dbReference>
<gene>
    <name evidence="2" type="ORF">ABE541_02115</name>
</gene>
<dbReference type="InterPro" id="IPR036691">
    <property type="entry name" value="Endo/exonu/phosph_ase_sf"/>
</dbReference>
<accession>A0ABV0BMS8</accession>
<dbReference type="GO" id="GO:0004519">
    <property type="term" value="F:endonuclease activity"/>
    <property type="evidence" value="ECO:0007669"/>
    <property type="project" value="UniProtKB-KW"/>
</dbReference>
<dbReference type="Proteomes" id="UP001409291">
    <property type="component" value="Unassembled WGS sequence"/>
</dbReference>
<dbReference type="EMBL" id="JBDJNQ010000001">
    <property type="protein sequence ID" value="MEN5376046.1"/>
    <property type="molecule type" value="Genomic_DNA"/>
</dbReference>
<evidence type="ECO:0000313" key="2">
    <source>
        <dbReference type="EMBL" id="MEN5376046.1"/>
    </source>
</evidence>
<feature type="domain" description="Inositol polyphosphate-related phosphatase" evidence="1">
    <location>
        <begin position="70"/>
        <end position="219"/>
    </location>
</feature>
<dbReference type="InterPro" id="IPR000300">
    <property type="entry name" value="IPPc"/>
</dbReference>
<proteinExistence type="predicted"/>
<keyword evidence="2" id="KW-0540">Nuclease</keyword>
<keyword evidence="2" id="KW-0255">Endonuclease</keyword>
<dbReference type="RefSeq" id="WP_132843260.1">
    <property type="nucleotide sequence ID" value="NZ_JBDJLH010000005.1"/>
</dbReference>
<keyword evidence="2" id="KW-0378">Hydrolase</keyword>
<dbReference type="PANTHER" id="PTHR16320:SF1">
    <property type="entry name" value="SPHINGOMYELINASE DDB_G0288017"/>
    <property type="match status" value="1"/>
</dbReference>
<dbReference type="Pfam" id="PF22669">
    <property type="entry name" value="Exo_endo_phos2"/>
    <property type="match status" value="1"/>
</dbReference>
<dbReference type="SUPFAM" id="SSF56219">
    <property type="entry name" value="DNase I-like"/>
    <property type="match status" value="1"/>
</dbReference>
<reference evidence="2 3" key="1">
    <citation type="submission" date="2024-04" db="EMBL/GenBank/DDBJ databases">
        <title>WGS of bacteria from Torrens River.</title>
        <authorList>
            <person name="Wyrsch E.R."/>
            <person name="Drigo B."/>
        </authorList>
    </citation>
    <scope>NUCLEOTIDE SEQUENCE [LARGE SCALE GENOMIC DNA]</scope>
    <source>
        <strain evidence="2 3">TWI391</strain>
    </source>
</reference>
<evidence type="ECO:0000313" key="3">
    <source>
        <dbReference type="Proteomes" id="UP001409291"/>
    </source>
</evidence>
<sequence>MFFQYLHELWKSLIRRKVRVFIHEQEYELSDDRSGNFSIITYNIAGLPQVISAAKTNRSTSIATIGVLCNEFDIVHIQEDFNYNTFLYEGGNSHPYRTISMGLAIFGDGLDSLSRYPITDFKRIEWQNRTGSDRLTPKGFSHCTVHLGLGVEVDFYNIHANSQDHPRAAKARRANYLQLATYINKFSVGKAIVVAGDFNSHFSFSEDNLVEFMDKTKLADCWIMLQRDHVIPIIDPLFLCVDIMDINNESESIDKVMFRSNDKLTLIPKVYEVEKEKFVDQYGEPLSDHWPISVVFDWKLNDEV</sequence>
<organism evidence="2 3">
    <name type="scientific">Sphingobacterium kitahiroshimense</name>
    <dbReference type="NCBI Taxonomy" id="470446"/>
    <lineage>
        <taxon>Bacteria</taxon>
        <taxon>Pseudomonadati</taxon>
        <taxon>Bacteroidota</taxon>
        <taxon>Sphingobacteriia</taxon>
        <taxon>Sphingobacteriales</taxon>
        <taxon>Sphingobacteriaceae</taxon>
        <taxon>Sphingobacterium</taxon>
    </lineage>
</organism>
<dbReference type="PANTHER" id="PTHR16320">
    <property type="entry name" value="SPHINGOMYELINASE FAMILY MEMBER"/>
    <property type="match status" value="1"/>
</dbReference>
<name>A0ABV0BMS8_9SPHI</name>
<evidence type="ECO:0000259" key="1">
    <source>
        <dbReference type="Pfam" id="PF22669"/>
    </source>
</evidence>
<protein>
    <submittedName>
        <fullName evidence="2">Endonuclease</fullName>
    </submittedName>
</protein>
<comment type="caution">
    <text evidence="2">The sequence shown here is derived from an EMBL/GenBank/DDBJ whole genome shotgun (WGS) entry which is preliminary data.</text>
</comment>